<accession>A0ABY9R3K3</accession>
<dbReference type="InterPro" id="IPR036397">
    <property type="entry name" value="RNaseH_sf"/>
</dbReference>
<evidence type="ECO:0000313" key="2">
    <source>
        <dbReference type="EMBL" id="WMW65896.1"/>
    </source>
</evidence>
<feature type="domain" description="Exonuclease" evidence="1">
    <location>
        <begin position="24"/>
        <end position="259"/>
    </location>
</feature>
<organism evidence="2 3">
    <name type="scientific">Nitratidesulfovibrio liaohensis</name>
    <dbReference type="NCBI Taxonomy" id="2604158"/>
    <lineage>
        <taxon>Bacteria</taxon>
        <taxon>Pseudomonadati</taxon>
        <taxon>Thermodesulfobacteriota</taxon>
        <taxon>Desulfovibrionia</taxon>
        <taxon>Desulfovibrionales</taxon>
        <taxon>Desulfovibrionaceae</taxon>
        <taxon>Nitratidesulfovibrio</taxon>
    </lineage>
</organism>
<dbReference type="GO" id="GO:0004527">
    <property type="term" value="F:exonuclease activity"/>
    <property type="evidence" value="ECO:0007669"/>
    <property type="project" value="UniProtKB-KW"/>
</dbReference>
<keyword evidence="2" id="KW-0269">Exonuclease</keyword>
<reference evidence="2" key="1">
    <citation type="submission" date="2023-09" db="EMBL/GenBank/DDBJ databases">
        <authorList>
            <consortium name="CW5 consortium"/>
            <person name="Lu C.-W."/>
        </authorList>
    </citation>
    <scope>NUCLEOTIDE SEQUENCE</scope>
    <source>
        <strain evidence="2">KPS</strain>
    </source>
</reference>
<dbReference type="Proteomes" id="UP001180616">
    <property type="component" value="Chromosome"/>
</dbReference>
<dbReference type="SMART" id="SM00479">
    <property type="entry name" value="EXOIII"/>
    <property type="match status" value="1"/>
</dbReference>
<dbReference type="InterPro" id="IPR013520">
    <property type="entry name" value="Ribonucl_H"/>
</dbReference>
<sequence length="290" mass="29971">MKRLLRRLLSGTGPDPATPLRSMVFVSLDCEMTGLNPARDDLLAVGAVVLRGMRMDLSATFRGLLRPACPVRPEGVPVHGILPGEAAHGDEAVAELARLDAWLAGFAAVPGAGSGAGKGAGVPVVLLGWCLGLDEAFLAAGRKRAGLPARTHPRCDVLDLFRHVRATGRPEACTMTAPHHFETAGSVSSSDAFPAPSRAPAVPDSPDTLAVLTGIPLKDADLYAVARALGVDVHGAHDALGDACLCAQVFQRLVPLLERGLGRRAVWGDLTRAADAATCGARHGGGAFGL</sequence>
<dbReference type="Gene3D" id="3.30.420.10">
    <property type="entry name" value="Ribonuclease H-like superfamily/Ribonuclease H"/>
    <property type="match status" value="1"/>
</dbReference>
<dbReference type="Pfam" id="PF00929">
    <property type="entry name" value="RNase_T"/>
    <property type="match status" value="1"/>
</dbReference>
<proteinExistence type="predicted"/>
<dbReference type="InterPro" id="IPR012337">
    <property type="entry name" value="RNaseH-like_sf"/>
</dbReference>
<keyword evidence="2" id="KW-0540">Nuclease</keyword>
<evidence type="ECO:0000259" key="1">
    <source>
        <dbReference type="SMART" id="SM00479"/>
    </source>
</evidence>
<dbReference type="RefSeq" id="WP_309541836.1">
    <property type="nucleotide sequence ID" value="NZ_CP133659.1"/>
</dbReference>
<dbReference type="SUPFAM" id="SSF53098">
    <property type="entry name" value="Ribonuclease H-like"/>
    <property type="match status" value="1"/>
</dbReference>
<keyword evidence="3" id="KW-1185">Reference proteome</keyword>
<dbReference type="CDD" id="cd06127">
    <property type="entry name" value="DEDDh"/>
    <property type="match status" value="1"/>
</dbReference>
<keyword evidence="2" id="KW-0378">Hydrolase</keyword>
<gene>
    <name evidence="2" type="ORF">KPS_000419</name>
</gene>
<evidence type="ECO:0000313" key="3">
    <source>
        <dbReference type="Proteomes" id="UP001180616"/>
    </source>
</evidence>
<protein>
    <submittedName>
        <fullName evidence="2">3'-5' exonuclease</fullName>
    </submittedName>
</protein>
<dbReference type="EMBL" id="CP133659">
    <property type="protein sequence ID" value="WMW65896.1"/>
    <property type="molecule type" value="Genomic_DNA"/>
</dbReference>
<name>A0ABY9R3K3_9BACT</name>